<accession>A0ABP8KQL4</accession>
<name>A0ABP8KQL4_9MICO</name>
<dbReference type="EMBL" id="BAABGM010000025">
    <property type="protein sequence ID" value="GAA4413002.1"/>
    <property type="molecule type" value="Genomic_DNA"/>
</dbReference>
<reference evidence="2" key="1">
    <citation type="journal article" date="2019" name="Int. J. Syst. Evol. Microbiol.">
        <title>The Global Catalogue of Microorganisms (GCM) 10K type strain sequencing project: providing services to taxonomists for standard genome sequencing and annotation.</title>
        <authorList>
            <consortium name="The Broad Institute Genomics Platform"/>
            <consortium name="The Broad Institute Genome Sequencing Center for Infectious Disease"/>
            <person name="Wu L."/>
            <person name="Ma J."/>
        </authorList>
    </citation>
    <scope>NUCLEOTIDE SEQUENCE [LARGE SCALE GENOMIC DNA]</scope>
    <source>
        <strain evidence="2">JCM 17809</strain>
    </source>
</reference>
<proteinExistence type="predicted"/>
<evidence type="ECO:0000313" key="2">
    <source>
        <dbReference type="Proteomes" id="UP001500945"/>
    </source>
</evidence>
<keyword evidence="2" id="KW-1185">Reference proteome</keyword>
<protein>
    <submittedName>
        <fullName evidence="1">Uncharacterized protein</fullName>
    </submittedName>
</protein>
<dbReference type="RefSeq" id="WP_345208448.1">
    <property type="nucleotide sequence ID" value="NZ_BAABGM010000025.1"/>
</dbReference>
<comment type="caution">
    <text evidence="1">The sequence shown here is derived from an EMBL/GenBank/DDBJ whole genome shotgun (WGS) entry which is preliminary data.</text>
</comment>
<dbReference type="Proteomes" id="UP001500945">
    <property type="component" value="Unassembled WGS sequence"/>
</dbReference>
<evidence type="ECO:0000313" key="1">
    <source>
        <dbReference type="EMBL" id="GAA4413002.1"/>
    </source>
</evidence>
<gene>
    <name evidence="1" type="ORF">GCM10023168_35470</name>
</gene>
<organism evidence="1 2">
    <name type="scientific">Fodinibacter luteus</name>
    <dbReference type="NCBI Taxonomy" id="552064"/>
    <lineage>
        <taxon>Bacteria</taxon>
        <taxon>Bacillati</taxon>
        <taxon>Actinomycetota</taxon>
        <taxon>Actinomycetes</taxon>
        <taxon>Micrococcales</taxon>
        <taxon>Intrasporangiaceae</taxon>
        <taxon>Fodinibacter (ex Wang et al. 2009)</taxon>
    </lineage>
</organism>
<sequence>MSSSRGLLWLATHEGYEALPYALVIDGPLDPQATAAVMLESSPADAAAQVLFLSGLVNDWFRDPGDDEIDWTLPVYRSSDYSVMFPPSLSRRGRTSMFAPMLKKGMSHRPGRAEFLASLSAVEGWGRSR</sequence>